<sequence>MKICPKCKSEYRKGFEYCSDCNLKLEDKKDISVIKKSDKVEIEYLMSVSNEIEAKQIEDILKYNGINILKKHRGAGEYLQLYLGMSNLGIDIYVSSDLKEVAENIIIENLNMQKYYEENIDPKNKEDFNQVGDNYNRERKIWIFLIVFSILTIIGLLIYLL</sequence>
<evidence type="ECO:0000313" key="3">
    <source>
        <dbReference type="Proteomes" id="UP000190285"/>
    </source>
</evidence>
<keyword evidence="1" id="KW-0472">Membrane</keyword>
<feature type="transmembrane region" description="Helical" evidence="1">
    <location>
        <begin position="141"/>
        <end position="160"/>
    </location>
</feature>
<protein>
    <submittedName>
        <fullName evidence="2">Putative signal transducing protein</fullName>
    </submittedName>
</protein>
<reference evidence="2 3" key="1">
    <citation type="submission" date="2017-02" db="EMBL/GenBank/DDBJ databases">
        <authorList>
            <person name="Peterson S.W."/>
        </authorList>
    </citation>
    <scope>NUCLEOTIDE SEQUENCE [LARGE SCALE GENOMIC DNA]</scope>
    <source>
        <strain evidence="2 3">M1</strain>
    </source>
</reference>
<evidence type="ECO:0000256" key="1">
    <source>
        <dbReference type="SAM" id="Phobius"/>
    </source>
</evidence>
<dbReference type="Proteomes" id="UP000190285">
    <property type="component" value="Unassembled WGS sequence"/>
</dbReference>
<keyword evidence="3" id="KW-1185">Reference proteome</keyword>
<keyword evidence="1" id="KW-0812">Transmembrane</keyword>
<proteinExistence type="predicted"/>
<accession>A0A1T5IIN4</accession>
<organism evidence="2 3">
    <name type="scientific">Maledivibacter halophilus</name>
    <dbReference type="NCBI Taxonomy" id="36842"/>
    <lineage>
        <taxon>Bacteria</taxon>
        <taxon>Bacillati</taxon>
        <taxon>Bacillota</taxon>
        <taxon>Clostridia</taxon>
        <taxon>Peptostreptococcales</taxon>
        <taxon>Caminicellaceae</taxon>
        <taxon>Maledivibacter</taxon>
    </lineage>
</organism>
<gene>
    <name evidence="2" type="ORF">SAMN02194393_00414</name>
</gene>
<keyword evidence="1" id="KW-1133">Transmembrane helix</keyword>
<evidence type="ECO:0000313" key="2">
    <source>
        <dbReference type="EMBL" id="SKC38898.1"/>
    </source>
</evidence>
<name>A0A1T5IIN4_9FIRM</name>
<dbReference type="EMBL" id="FUZT01000001">
    <property type="protein sequence ID" value="SKC38898.1"/>
    <property type="molecule type" value="Genomic_DNA"/>
</dbReference>
<dbReference type="OrthoDB" id="1739584at2"/>
<dbReference type="AlphaFoldDB" id="A0A1T5IIN4"/>
<dbReference type="RefSeq" id="WP_079488969.1">
    <property type="nucleotide sequence ID" value="NZ_FUZT01000001.1"/>
</dbReference>